<dbReference type="PANTHER" id="PTHR24305">
    <property type="entry name" value="CYTOCHROME P450"/>
    <property type="match status" value="1"/>
</dbReference>
<feature type="compositionally biased region" description="Polar residues" evidence="13">
    <location>
        <begin position="543"/>
        <end position="569"/>
    </location>
</feature>
<keyword evidence="7 14" id="KW-1133">Transmembrane helix</keyword>
<protein>
    <submittedName>
        <fullName evidence="15">Cytochrome P450 monooxygenase</fullName>
    </submittedName>
</protein>
<dbReference type="GO" id="GO:0016705">
    <property type="term" value="F:oxidoreductase activity, acting on paired donors, with incorporation or reduction of molecular oxygen"/>
    <property type="evidence" value="ECO:0007669"/>
    <property type="project" value="InterPro"/>
</dbReference>
<dbReference type="InterPro" id="IPR050121">
    <property type="entry name" value="Cytochrome_P450_monoxygenase"/>
</dbReference>
<keyword evidence="6 12" id="KW-0479">Metal-binding</keyword>
<keyword evidence="16" id="KW-1185">Reference proteome</keyword>
<evidence type="ECO:0000256" key="10">
    <source>
        <dbReference type="ARBA" id="ARBA00023033"/>
    </source>
</evidence>
<evidence type="ECO:0000256" key="14">
    <source>
        <dbReference type="SAM" id="Phobius"/>
    </source>
</evidence>
<comment type="cofactor">
    <cofactor evidence="1 12">
        <name>heme</name>
        <dbReference type="ChEBI" id="CHEBI:30413"/>
    </cofactor>
</comment>
<evidence type="ECO:0000256" key="12">
    <source>
        <dbReference type="PIRSR" id="PIRSR602401-1"/>
    </source>
</evidence>
<dbReference type="SUPFAM" id="SSF48264">
    <property type="entry name" value="Cytochrome P450"/>
    <property type="match status" value="1"/>
</dbReference>
<feature type="binding site" description="axial binding residue" evidence="12">
    <location>
        <position position="476"/>
    </location>
    <ligand>
        <name>heme</name>
        <dbReference type="ChEBI" id="CHEBI:30413"/>
    </ligand>
    <ligandPart>
        <name>Fe</name>
        <dbReference type="ChEBI" id="CHEBI:18248"/>
    </ligandPart>
</feature>
<dbReference type="PRINTS" id="PR00385">
    <property type="entry name" value="P450"/>
</dbReference>
<proteinExistence type="inferred from homology"/>
<evidence type="ECO:0000256" key="7">
    <source>
        <dbReference type="ARBA" id="ARBA00022989"/>
    </source>
</evidence>
<dbReference type="Proteomes" id="UP000256690">
    <property type="component" value="Unassembled WGS sequence"/>
</dbReference>
<evidence type="ECO:0000256" key="1">
    <source>
        <dbReference type="ARBA" id="ARBA00001971"/>
    </source>
</evidence>
<dbReference type="OrthoDB" id="6692864at2759"/>
<keyword evidence="8" id="KW-0560">Oxidoreductase</keyword>
<dbReference type="PRINTS" id="PR00463">
    <property type="entry name" value="EP450I"/>
</dbReference>
<dbReference type="GeneID" id="38117753"/>
<evidence type="ECO:0000256" key="9">
    <source>
        <dbReference type="ARBA" id="ARBA00023004"/>
    </source>
</evidence>
<evidence type="ECO:0000256" key="3">
    <source>
        <dbReference type="ARBA" id="ARBA00010617"/>
    </source>
</evidence>
<reference evidence="15 16" key="1">
    <citation type="journal article" date="2018" name="IMA Fungus">
        <title>IMA Genome-F 9: Draft genome sequence of Annulohypoxylon stygium, Aspergillus mulundensis, Berkeleyomyces basicola (syn. Thielaviopsis basicola), Ceratocystis smalleyi, two Cercospora beticola strains, Coleophoma cylindrospora, Fusarium fracticaudum, Phialophora cf. hyalina, and Morchella septimelata.</title>
        <authorList>
            <person name="Wingfield B.D."/>
            <person name="Bills G.F."/>
            <person name="Dong Y."/>
            <person name="Huang W."/>
            <person name="Nel W.J."/>
            <person name="Swalarsk-Parry B.S."/>
            <person name="Vaghefi N."/>
            <person name="Wilken P.M."/>
            <person name="An Z."/>
            <person name="de Beer Z.W."/>
            <person name="De Vos L."/>
            <person name="Chen L."/>
            <person name="Duong T.A."/>
            <person name="Gao Y."/>
            <person name="Hammerbacher A."/>
            <person name="Kikkert J.R."/>
            <person name="Li Y."/>
            <person name="Li H."/>
            <person name="Li K."/>
            <person name="Li Q."/>
            <person name="Liu X."/>
            <person name="Ma X."/>
            <person name="Naidoo K."/>
            <person name="Pethybridge S.J."/>
            <person name="Sun J."/>
            <person name="Steenkamp E.T."/>
            <person name="van der Nest M.A."/>
            <person name="van Wyk S."/>
            <person name="Wingfield M.J."/>
            <person name="Xiong C."/>
            <person name="Yue Q."/>
            <person name="Zhang X."/>
        </authorList>
    </citation>
    <scope>NUCLEOTIDE SEQUENCE [LARGE SCALE GENOMIC DNA]</scope>
    <source>
        <strain evidence="15 16">DSM 5745</strain>
    </source>
</reference>
<feature type="region of interest" description="Disordered" evidence="13">
    <location>
        <begin position="543"/>
        <end position="594"/>
    </location>
</feature>
<dbReference type="FunFam" id="1.10.630.10:FF:000063">
    <property type="entry name" value="Cytochrome P450 monooxygenase"/>
    <property type="match status" value="1"/>
</dbReference>
<dbReference type="InterPro" id="IPR002401">
    <property type="entry name" value="Cyt_P450_E_grp-I"/>
</dbReference>
<dbReference type="GO" id="GO:1902181">
    <property type="term" value="P:verruculogen biosynthetic process"/>
    <property type="evidence" value="ECO:0007669"/>
    <property type="project" value="UniProtKB-ARBA"/>
</dbReference>
<keyword evidence="5 14" id="KW-0812">Transmembrane</keyword>
<keyword evidence="10 15" id="KW-0503">Monooxygenase</keyword>
<organism evidence="15 16">
    <name type="scientific">Aspergillus mulundensis</name>
    <dbReference type="NCBI Taxonomy" id="1810919"/>
    <lineage>
        <taxon>Eukaryota</taxon>
        <taxon>Fungi</taxon>
        <taxon>Dikarya</taxon>
        <taxon>Ascomycota</taxon>
        <taxon>Pezizomycotina</taxon>
        <taxon>Eurotiomycetes</taxon>
        <taxon>Eurotiomycetidae</taxon>
        <taxon>Eurotiales</taxon>
        <taxon>Aspergillaceae</taxon>
        <taxon>Aspergillus</taxon>
        <taxon>Aspergillus subgen. Nidulantes</taxon>
    </lineage>
</organism>
<feature type="transmembrane region" description="Helical" evidence="14">
    <location>
        <begin position="58"/>
        <end position="77"/>
    </location>
</feature>
<keyword evidence="11 14" id="KW-0472">Membrane</keyword>
<comment type="caution">
    <text evidence="15">The sequence shown here is derived from an EMBL/GenBank/DDBJ whole genome shotgun (WGS) entry which is preliminary data.</text>
</comment>
<evidence type="ECO:0000256" key="2">
    <source>
        <dbReference type="ARBA" id="ARBA00004370"/>
    </source>
</evidence>
<dbReference type="RefSeq" id="XP_026602489.1">
    <property type="nucleotide sequence ID" value="XM_026749399.1"/>
</dbReference>
<evidence type="ECO:0000256" key="5">
    <source>
        <dbReference type="ARBA" id="ARBA00022692"/>
    </source>
</evidence>
<name>A0A3D8RLP5_9EURO</name>
<evidence type="ECO:0000256" key="13">
    <source>
        <dbReference type="SAM" id="MobiDB-lite"/>
    </source>
</evidence>
<dbReference type="GO" id="GO:0020037">
    <property type="term" value="F:heme binding"/>
    <property type="evidence" value="ECO:0007669"/>
    <property type="project" value="InterPro"/>
</dbReference>
<dbReference type="STRING" id="1810919.A0A3D8RLP5"/>
<gene>
    <name evidence="15" type="ORF">DSM5745_07383</name>
</gene>
<feature type="transmembrane region" description="Helical" evidence="14">
    <location>
        <begin position="336"/>
        <end position="358"/>
    </location>
</feature>
<dbReference type="EMBL" id="PVWQ01000008">
    <property type="protein sequence ID" value="RDW74721.1"/>
    <property type="molecule type" value="Genomic_DNA"/>
</dbReference>
<evidence type="ECO:0000256" key="8">
    <source>
        <dbReference type="ARBA" id="ARBA00023002"/>
    </source>
</evidence>
<dbReference type="PANTHER" id="PTHR24305:SF187">
    <property type="entry name" value="P450, PUTATIVE (EUROFUNG)-RELATED"/>
    <property type="match status" value="1"/>
</dbReference>
<dbReference type="AlphaFoldDB" id="A0A3D8RLP5"/>
<dbReference type="InterPro" id="IPR001128">
    <property type="entry name" value="Cyt_P450"/>
</dbReference>
<keyword evidence="4 12" id="KW-0349">Heme</keyword>
<evidence type="ECO:0000256" key="11">
    <source>
        <dbReference type="ARBA" id="ARBA00023136"/>
    </source>
</evidence>
<evidence type="ECO:0000313" key="16">
    <source>
        <dbReference type="Proteomes" id="UP000256690"/>
    </source>
</evidence>
<dbReference type="GO" id="GO:0004497">
    <property type="term" value="F:monooxygenase activity"/>
    <property type="evidence" value="ECO:0007669"/>
    <property type="project" value="UniProtKB-KW"/>
</dbReference>
<dbReference type="CDD" id="cd11061">
    <property type="entry name" value="CYP67-like"/>
    <property type="match status" value="1"/>
</dbReference>
<evidence type="ECO:0000313" key="15">
    <source>
        <dbReference type="EMBL" id="RDW74721.1"/>
    </source>
</evidence>
<dbReference type="InterPro" id="IPR036396">
    <property type="entry name" value="Cyt_P450_sf"/>
</dbReference>
<dbReference type="Gene3D" id="1.10.630.10">
    <property type="entry name" value="Cytochrome P450"/>
    <property type="match status" value="1"/>
</dbReference>
<dbReference type="Pfam" id="PF00067">
    <property type="entry name" value="p450"/>
    <property type="match status" value="1"/>
</dbReference>
<comment type="similarity">
    <text evidence="3">Belongs to the cytochrome P450 family.</text>
</comment>
<feature type="compositionally biased region" description="Basic and acidic residues" evidence="13">
    <location>
        <begin position="572"/>
        <end position="589"/>
    </location>
</feature>
<keyword evidence="9 12" id="KW-0408">Iron</keyword>
<evidence type="ECO:0000256" key="6">
    <source>
        <dbReference type="ARBA" id="ARBA00022723"/>
    </source>
</evidence>
<dbReference type="GO" id="GO:0016020">
    <property type="term" value="C:membrane"/>
    <property type="evidence" value="ECO:0007669"/>
    <property type="project" value="UniProtKB-SubCell"/>
</dbReference>
<accession>A0A3D8RLP5</accession>
<feature type="transmembrane region" description="Helical" evidence="14">
    <location>
        <begin position="34"/>
        <end position="52"/>
    </location>
</feature>
<evidence type="ECO:0000256" key="4">
    <source>
        <dbReference type="ARBA" id="ARBA00022617"/>
    </source>
</evidence>
<sequence>MDPYVAPFAGAVTGVCTHLLFYRHGEWDLKAPCILFIYIILGIIALVLDSILLTPHKWALNLIIWHIAAVYISMILYRALFHRLRTFPGPFLARLSNFYATYLNFRKLHMYEEVEKLHAQYGDYVRLGPTELSITDPEAVVALYGPQAQLSKGPWYHVLHPRVSLQTERDKKVHARRRKVWDMGFSSKALRNYEDRVSKYTAQLIDTVERAASTKMELDMSKWFNYYSFDVMGDMAFGKSFDMLVNGEDTYFLTALHGDMTSVGLFGRMQWLFPFFKSIPGLNSQYLKFWEFLHAQVGNRMQSEPAVPDVFSWILRDYREGPRTAQDTLNLQGDSYLIVVAGSDTTAAALAIIFFYLATTPKIAKQLQYELDRQDDLSHRSLGEIDFLEGIINEALRLHPAVPSGTQRVTPPDGMKIGDVYLPGDVLVQSPLYTIFRDPRNFESPLEFLPTRWTTEPYLVKNKAVYIPFNAGPYSCAGKQLALMELRSVTAALLKRYDITLAPGQSNEAFLEGLRDTFTLVSPPLPLIFSRRVRVEYVITQTGRARSDTGQRTANAQGVPSTSASNNRGIRSRRDSLPWQQRLHEDPKPTYRRQIQPLPHPRLIQCTPLLGLNHDLRPVSVEAPRGARSPLVLWVPQPGPREFGARKSWKRGGRRSFWARDSYAATPYPVHKYVRSFIETGLGSDDHCDSMCTGAANRELPQSLNHVLVPYRIEYEVGLAGSCQAAETVRAG</sequence>
<feature type="transmembrane region" description="Helical" evidence="14">
    <location>
        <begin position="6"/>
        <end position="22"/>
    </location>
</feature>
<comment type="subcellular location">
    <subcellularLocation>
        <location evidence="2">Membrane</location>
    </subcellularLocation>
</comment>
<dbReference type="GO" id="GO:0005506">
    <property type="term" value="F:iron ion binding"/>
    <property type="evidence" value="ECO:0007669"/>
    <property type="project" value="InterPro"/>
</dbReference>